<reference evidence="1" key="1">
    <citation type="journal article" date="2017" name="Parasit. Vectors">
        <title>Sialotranscriptomics of Rhipicephalus zambeziensis reveals intricate expression profiles of secretory proteins and suggests tight temporal transcriptional regulation during blood-feeding.</title>
        <authorList>
            <person name="de Castro M.H."/>
            <person name="de Klerk D."/>
            <person name="Pienaar R."/>
            <person name="Rees D.J.G."/>
            <person name="Mans B.J."/>
        </authorList>
    </citation>
    <scope>NUCLEOTIDE SEQUENCE</scope>
    <source>
        <tissue evidence="1">Salivary glands</tissue>
    </source>
</reference>
<dbReference type="PROSITE" id="PS51257">
    <property type="entry name" value="PROKAR_LIPOPROTEIN"/>
    <property type="match status" value="1"/>
</dbReference>
<dbReference type="EMBL" id="GFPF01001531">
    <property type="protein sequence ID" value="MAA12677.1"/>
    <property type="molecule type" value="Transcribed_RNA"/>
</dbReference>
<name>A0A224Y567_9ACAR</name>
<accession>A0A224Y567</accession>
<sequence length="224" mass="25343">MLMRCSPEMWSTLYKRASMKGNAASILTQSCSCNLSMRDVKFWMEACFPIGWLPSPTCLVSGLHEIFLIVSIVSASCRFLLRFISLFPCSKKNLAFFIIFVRRAVCWNTRSFVQACGLHCEQLAHMRLDRAVLPLAAGQVMLSRVLRGLELWHNTRQHVGQTRVFFLKNELLCKHFVTVIAGHPRAMSSTRSTVILSSKHGPHVPIPHLVLPCAVLACFFCYLI</sequence>
<proteinExistence type="predicted"/>
<protein>
    <submittedName>
        <fullName evidence="1">Uncharacterized protein</fullName>
    </submittedName>
</protein>
<dbReference type="AlphaFoldDB" id="A0A224Y567"/>
<organism evidence="1">
    <name type="scientific">Rhipicephalus zambeziensis</name>
    <dbReference type="NCBI Taxonomy" id="60191"/>
    <lineage>
        <taxon>Eukaryota</taxon>
        <taxon>Metazoa</taxon>
        <taxon>Ecdysozoa</taxon>
        <taxon>Arthropoda</taxon>
        <taxon>Chelicerata</taxon>
        <taxon>Arachnida</taxon>
        <taxon>Acari</taxon>
        <taxon>Parasitiformes</taxon>
        <taxon>Ixodida</taxon>
        <taxon>Ixodoidea</taxon>
        <taxon>Ixodidae</taxon>
        <taxon>Rhipicephalinae</taxon>
        <taxon>Rhipicephalus</taxon>
        <taxon>Rhipicephalus</taxon>
    </lineage>
</organism>
<evidence type="ECO:0000313" key="1">
    <source>
        <dbReference type="EMBL" id="MAA12677.1"/>
    </source>
</evidence>